<feature type="compositionally biased region" description="Low complexity" evidence="6">
    <location>
        <begin position="203"/>
        <end position="229"/>
    </location>
</feature>
<feature type="compositionally biased region" description="Pro residues" evidence="6">
    <location>
        <begin position="705"/>
        <end position="716"/>
    </location>
</feature>
<sequence>MSGSLTGEDRPCGPLAPHAWTDDAELSPPSLAGELLPCITCNRTFLPEALARHQNICQKTAHKKRNVFSSSRQRLQGTGIDPEDVHRSPSPPLRRRSGSRSSWRDKHTQLLNTVRSARGAAPAAAAPAVPPDYEQCPFCARHFGPKAAERHISWCKDQKSRINTSAASAVAKNRLDARVKYQAPLPLKPRPKRLSVERLSRETSPAVSVVSSAPSATPSSLSTARSPTRPTRDYAREYRERASQEREQRIQERKRSPASVVSSGYGKQPASRLAREGSEPRATSPTKEAFRRTQSFRARPAGTRATNLKHQRTVSTFSSRQSHGFLAAPERSPSPPPPPPPDAGQEAYITRSQLDEYQRISDAVKQPSPTPSESTIEPERSPSPEPEPQPQPRPGPEAGAAAEPAAAPGREPEPVHEPSPPSSAGAGRPPSLDDLDASLTSERTSDGEGADTYRVTSGQVRRRLRGARRSGRSLSGQIELTGTALRPSPRKGAEPAPSPPPTAAHEQGSPRKAAEPAEPPAAVGTAARGGACSPAGAADADYDPYEKAERQLEELLGHASSPSPPAKPAAARLTTNRSPSPLRAPHSPSPARPAAPLSPQSSESAPAPARSPSPGRSAFAKIERPHSALFPLRGDVLKPTALSPRKDPIAEAISILNDYAIQQRSATDEGPPSPPSSVESSQTVINRYDFVSSAIASYRENAASMPPPPEPEPESPGSPTNTSPPTNHGSRRLGAAPPSQGSVETPPPADGAASPPSQQQQQQPGWSEPLWRPIDDCALSSNRSSVERNGGGLHHLQFPGLSLGGDERGMSPSDSLYETEMPDFDLIMEQARIASERKHNALSPRKARMRGLDMREMMGIEVSDLNMKNGGGGGGGGATSPRFCHECGSQYPVQAAKFCCQCGAQKLCI</sequence>
<evidence type="ECO:0000313" key="9">
    <source>
        <dbReference type="Proteomes" id="UP000440578"/>
    </source>
</evidence>
<feature type="domain" description="C2HC/C3H-type" evidence="7">
    <location>
        <begin position="34"/>
        <end position="63"/>
    </location>
</feature>
<feature type="compositionally biased region" description="Low complexity" evidence="6">
    <location>
        <begin position="750"/>
        <end position="765"/>
    </location>
</feature>
<evidence type="ECO:0000256" key="1">
    <source>
        <dbReference type="ARBA" id="ARBA00022723"/>
    </source>
</evidence>
<feature type="compositionally biased region" description="Basic and acidic residues" evidence="6">
    <location>
        <begin position="230"/>
        <end position="255"/>
    </location>
</feature>
<dbReference type="PROSITE" id="PS52027">
    <property type="entry name" value="ZF_C2HC_C3H"/>
    <property type="match status" value="2"/>
</dbReference>
<feature type="compositionally biased region" description="Polar residues" evidence="6">
    <location>
        <begin position="313"/>
        <end position="322"/>
    </location>
</feature>
<evidence type="ECO:0000256" key="4">
    <source>
        <dbReference type="ARBA" id="ARBA00022833"/>
    </source>
</evidence>
<organism evidence="8 9">
    <name type="scientific">Amphibalanus amphitrite</name>
    <name type="common">Striped barnacle</name>
    <name type="synonym">Balanus amphitrite</name>
    <dbReference type="NCBI Taxonomy" id="1232801"/>
    <lineage>
        <taxon>Eukaryota</taxon>
        <taxon>Metazoa</taxon>
        <taxon>Ecdysozoa</taxon>
        <taxon>Arthropoda</taxon>
        <taxon>Crustacea</taxon>
        <taxon>Multicrustacea</taxon>
        <taxon>Cirripedia</taxon>
        <taxon>Thoracica</taxon>
        <taxon>Thoracicalcarea</taxon>
        <taxon>Balanomorpha</taxon>
        <taxon>Balanoidea</taxon>
        <taxon>Balanidae</taxon>
        <taxon>Amphibalaninae</taxon>
        <taxon>Amphibalanus</taxon>
    </lineage>
</organism>
<feature type="region of interest" description="Disordered" evidence="6">
    <location>
        <begin position="662"/>
        <end position="685"/>
    </location>
</feature>
<keyword evidence="3 5" id="KW-0863">Zinc-finger</keyword>
<feature type="compositionally biased region" description="Pro residues" evidence="6">
    <location>
        <begin position="332"/>
        <end position="342"/>
    </location>
</feature>
<dbReference type="OrthoDB" id="10066537at2759"/>
<dbReference type="PANTHER" id="PTHR13555">
    <property type="entry name" value="C2H2 ZINC FINGER CGI-62-RELATED"/>
    <property type="match status" value="1"/>
</dbReference>
<dbReference type="InterPro" id="IPR026319">
    <property type="entry name" value="ZC2HC1A/B-like"/>
</dbReference>
<keyword evidence="4" id="KW-0862">Zinc</keyword>
<comment type="caution">
    <text evidence="8">The sequence shown here is derived from an EMBL/GenBank/DDBJ whole genome shotgun (WGS) entry which is preliminary data.</text>
</comment>
<dbReference type="Proteomes" id="UP000440578">
    <property type="component" value="Unassembled WGS sequence"/>
</dbReference>
<feature type="region of interest" description="Disordered" evidence="6">
    <location>
        <begin position="64"/>
        <end position="105"/>
    </location>
</feature>
<feature type="compositionally biased region" description="Pro residues" evidence="6">
    <location>
        <begin position="383"/>
        <end position="395"/>
    </location>
</feature>
<dbReference type="AlphaFoldDB" id="A0A6A4VIA7"/>
<dbReference type="EMBL" id="VIIS01001914">
    <property type="protein sequence ID" value="KAF0291020.1"/>
    <property type="molecule type" value="Genomic_DNA"/>
</dbReference>
<feature type="compositionally biased region" description="Polar residues" evidence="6">
    <location>
        <begin position="281"/>
        <end position="296"/>
    </location>
</feature>
<dbReference type="PANTHER" id="PTHR13555:SF5">
    <property type="entry name" value="ZINC-FINGER OF A C2HC-TYPE"/>
    <property type="match status" value="1"/>
</dbReference>
<feature type="compositionally biased region" description="Low complexity" evidence="6">
    <location>
        <begin position="577"/>
        <end position="586"/>
    </location>
</feature>
<evidence type="ECO:0000256" key="3">
    <source>
        <dbReference type="ARBA" id="ARBA00022771"/>
    </source>
</evidence>
<feature type="compositionally biased region" description="Polar residues" evidence="6">
    <location>
        <begin position="67"/>
        <end position="76"/>
    </location>
</feature>
<accession>A0A6A4VIA7</accession>
<dbReference type="GO" id="GO:0008270">
    <property type="term" value="F:zinc ion binding"/>
    <property type="evidence" value="ECO:0007669"/>
    <property type="project" value="UniProtKB-KW"/>
</dbReference>
<gene>
    <name evidence="8" type="primary">zc2hc1a</name>
    <name evidence="8" type="ORF">FJT64_010791</name>
</gene>
<evidence type="ECO:0000256" key="6">
    <source>
        <dbReference type="SAM" id="MobiDB-lite"/>
    </source>
</evidence>
<feature type="compositionally biased region" description="Basic residues" evidence="6">
    <location>
        <begin position="460"/>
        <end position="471"/>
    </location>
</feature>
<dbReference type="Gene3D" id="3.30.160.60">
    <property type="entry name" value="Classic Zinc Finger"/>
    <property type="match status" value="1"/>
</dbReference>
<evidence type="ECO:0000259" key="7">
    <source>
        <dbReference type="PROSITE" id="PS52027"/>
    </source>
</evidence>
<keyword evidence="1" id="KW-0479">Metal-binding</keyword>
<feature type="domain" description="C2HC/C3H-type" evidence="7">
    <location>
        <begin position="132"/>
        <end position="161"/>
    </location>
</feature>
<feature type="region of interest" description="Disordered" evidence="6">
    <location>
        <begin position="697"/>
        <end position="805"/>
    </location>
</feature>
<keyword evidence="9" id="KW-1185">Reference proteome</keyword>
<evidence type="ECO:0000256" key="2">
    <source>
        <dbReference type="ARBA" id="ARBA00022737"/>
    </source>
</evidence>
<feature type="compositionally biased region" description="Low complexity" evidence="6">
    <location>
        <begin position="594"/>
        <end position="620"/>
    </location>
</feature>
<evidence type="ECO:0000313" key="8">
    <source>
        <dbReference type="EMBL" id="KAF0291020.1"/>
    </source>
</evidence>
<name>A0A6A4VIA7_AMPAM</name>
<keyword evidence="2" id="KW-0677">Repeat</keyword>
<feature type="region of interest" description="Disordered" evidence="6">
    <location>
        <begin position="192"/>
        <end position="647"/>
    </location>
</feature>
<dbReference type="InterPro" id="IPR049899">
    <property type="entry name" value="Znf_C2HC_C3H"/>
</dbReference>
<feature type="compositionally biased region" description="Low complexity" evidence="6">
    <location>
        <begin position="396"/>
        <end position="409"/>
    </location>
</feature>
<feature type="region of interest" description="Disordered" evidence="6">
    <location>
        <begin position="1"/>
        <end position="21"/>
    </location>
</feature>
<evidence type="ECO:0000256" key="5">
    <source>
        <dbReference type="PROSITE-ProRule" id="PRU01371"/>
    </source>
</evidence>
<dbReference type="Pfam" id="PF13913">
    <property type="entry name" value="zf-C2HC_2"/>
    <property type="match status" value="2"/>
</dbReference>
<feature type="compositionally biased region" description="Basic and acidic residues" evidence="6">
    <location>
        <begin position="544"/>
        <end position="556"/>
    </location>
</feature>
<reference evidence="8 9" key="1">
    <citation type="submission" date="2019-07" db="EMBL/GenBank/DDBJ databases">
        <title>Draft genome assembly of a fouling barnacle, Amphibalanus amphitrite (Darwin, 1854): The first reference genome for Thecostraca.</title>
        <authorList>
            <person name="Kim W."/>
        </authorList>
    </citation>
    <scope>NUCLEOTIDE SEQUENCE [LARGE SCALE GENOMIC DNA]</scope>
    <source>
        <strain evidence="8">SNU_AA5</strain>
        <tissue evidence="8">Soma without cirri and trophi</tissue>
    </source>
</reference>
<proteinExistence type="predicted"/>
<protein>
    <submittedName>
        <fullName evidence="8">Zinc finger C2HC domain-containing protein 1A</fullName>
    </submittedName>
</protein>
<feature type="compositionally biased region" description="Low complexity" evidence="6">
    <location>
        <begin position="717"/>
        <end position="726"/>
    </location>
</feature>